<keyword evidence="2" id="KW-1185">Reference proteome</keyword>
<reference evidence="1" key="1">
    <citation type="submission" date="2023-06" db="EMBL/GenBank/DDBJ databases">
        <authorList>
            <consortium name="Lawrence Berkeley National Laboratory"/>
            <person name="Ahrendt S."/>
            <person name="Sahu N."/>
            <person name="Indic B."/>
            <person name="Wong-Bajracharya J."/>
            <person name="Merenyi Z."/>
            <person name="Ke H.-M."/>
            <person name="Monk M."/>
            <person name="Kocsube S."/>
            <person name="Drula E."/>
            <person name="Lipzen A."/>
            <person name="Balint B."/>
            <person name="Henrissat B."/>
            <person name="Andreopoulos B."/>
            <person name="Martin F.M."/>
            <person name="Harder C.B."/>
            <person name="Rigling D."/>
            <person name="Ford K.L."/>
            <person name="Foster G.D."/>
            <person name="Pangilinan J."/>
            <person name="Papanicolaou A."/>
            <person name="Barry K."/>
            <person name="LaButti K."/>
            <person name="Viragh M."/>
            <person name="Koriabine M."/>
            <person name="Yan M."/>
            <person name="Riley R."/>
            <person name="Champramary S."/>
            <person name="Plett K.L."/>
            <person name="Tsai I.J."/>
            <person name="Slot J."/>
            <person name="Sipos G."/>
            <person name="Plett J."/>
            <person name="Nagy L.G."/>
            <person name="Grigoriev I.V."/>
        </authorList>
    </citation>
    <scope>NUCLEOTIDE SEQUENCE</scope>
    <source>
        <strain evidence="1">CCBAS 213</strain>
    </source>
</reference>
<dbReference type="Proteomes" id="UP001175211">
    <property type="component" value="Unassembled WGS sequence"/>
</dbReference>
<protein>
    <submittedName>
        <fullName evidence="1">Uncharacterized protein</fullName>
    </submittedName>
</protein>
<dbReference type="EMBL" id="JAUEPS010000001">
    <property type="protein sequence ID" value="KAK0468999.1"/>
    <property type="molecule type" value="Genomic_DNA"/>
</dbReference>
<proteinExistence type="predicted"/>
<evidence type="ECO:0000313" key="1">
    <source>
        <dbReference type="EMBL" id="KAK0468999.1"/>
    </source>
</evidence>
<gene>
    <name evidence="1" type="ORF">EV420DRAFT_1487</name>
</gene>
<comment type="caution">
    <text evidence="1">The sequence shown here is derived from an EMBL/GenBank/DDBJ whole genome shotgun (WGS) entry which is preliminary data.</text>
</comment>
<organism evidence="1 2">
    <name type="scientific">Armillaria tabescens</name>
    <name type="common">Ringless honey mushroom</name>
    <name type="synonym">Agaricus tabescens</name>
    <dbReference type="NCBI Taxonomy" id="1929756"/>
    <lineage>
        <taxon>Eukaryota</taxon>
        <taxon>Fungi</taxon>
        <taxon>Dikarya</taxon>
        <taxon>Basidiomycota</taxon>
        <taxon>Agaricomycotina</taxon>
        <taxon>Agaricomycetes</taxon>
        <taxon>Agaricomycetidae</taxon>
        <taxon>Agaricales</taxon>
        <taxon>Marasmiineae</taxon>
        <taxon>Physalacriaceae</taxon>
        <taxon>Desarmillaria</taxon>
    </lineage>
</organism>
<dbReference type="AlphaFoldDB" id="A0AA39NNN1"/>
<dbReference type="GeneID" id="85354018"/>
<evidence type="ECO:0000313" key="2">
    <source>
        <dbReference type="Proteomes" id="UP001175211"/>
    </source>
</evidence>
<dbReference type="RefSeq" id="XP_060338792.1">
    <property type="nucleotide sequence ID" value="XM_060470470.1"/>
</dbReference>
<sequence length="217" mass="24542">MDQPVFDPICDLWDEIVAMKHPPLPCPSIGPVDSDVGLSLYHKNEHFELDRLPSDLPLQDDDTHSLLQPLPSSASIYQLCTDIGDEFSDTPSPSCSSTADSGLDIGNVIFSPSSNFNIAVRVASPLPRELEGEMEARHHHMLKRRRGKRHLARNHREWTLDEKIAISLLRAMEHRKTVEIPPPVTPSTMDEQESKPSVVGKVWRRLRRISLRRSFVS</sequence>
<name>A0AA39NNN1_ARMTA</name>
<accession>A0AA39NNN1</accession>